<evidence type="ECO:0000256" key="5">
    <source>
        <dbReference type="ARBA" id="ARBA00023136"/>
    </source>
</evidence>
<evidence type="ECO:0000256" key="2">
    <source>
        <dbReference type="ARBA" id="ARBA00022475"/>
    </source>
</evidence>
<dbReference type="PANTHER" id="PTHR30250">
    <property type="entry name" value="PST FAMILY PREDICTED COLANIC ACID TRANSPORTER"/>
    <property type="match status" value="1"/>
</dbReference>
<evidence type="ECO:0000313" key="8">
    <source>
        <dbReference type="Proteomes" id="UP000798488"/>
    </source>
</evidence>
<dbReference type="InterPro" id="IPR002797">
    <property type="entry name" value="Polysacc_synth"/>
</dbReference>
<evidence type="ECO:0000313" key="7">
    <source>
        <dbReference type="EMBL" id="KAF1086096.1"/>
    </source>
</evidence>
<comment type="subcellular location">
    <subcellularLocation>
        <location evidence="1">Cell membrane</location>
        <topology evidence="1">Multi-pass membrane protein</topology>
    </subcellularLocation>
</comment>
<sequence length="445" mass="49187">MKRPAINSPRQLVRRVMVSDFWSTLIRNTFTSLWGTGGANVINLITLLIMVNMLGNTNYGLFVLAQQYMVIVDSLVNFQSWQGVIKFGSEAVVDKNDSRLASIIKYGFTIDIVSAAAGLAVSLMAIPIVGRLLQWDAGLLFLAVIFSLEIVVHLGGTPTGVLRLFNKFNLVAIHAVALAFVRLAAVAIYALFAEVNLKSFVILYVCVDLVKHIALLAIAAHIVSQRVGLRKVAKSKLGYAGAGFLRYTLWSNIGSTADIPIKYFDVFIISKISVELVAIYKVFKQIIQVFSMLTTPIAQAIMPQLAELIARKEDVRAYQVVLKLRNFILTVLLPITVLCSIVAEPCFRVILGPEYAEQVVMFIVLLLINDFALSYVALHPFFAALGKVREDFFIILGTNIVYLVVAFLLVGILGIYGIILGTALQYVLTIYSKTYLINRSLSRLI</sequence>
<evidence type="ECO:0000256" key="6">
    <source>
        <dbReference type="SAM" id="Phobius"/>
    </source>
</evidence>
<evidence type="ECO:0000256" key="4">
    <source>
        <dbReference type="ARBA" id="ARBA00022989"/>
    </source>
</evidence>
<dbReference type="PANTHER" id="PTHR30250:SF11">
    <property type="entry name" value="O-ANTIGEN TRANSPORTER-RELATED"/>
    <property type="match status" value="1"/>
</dbReference>
<feature type="transmembrane region" description="Helical" evidence="6">
    <location>
        <begin position="168"/>
        <end position="193"/>
    </location>
</feature>
<keyword evidence="8" id="KW-1185">Reference proteome</keyword>
<comment type="caution">
    <text evidence="7">The sequence shown here is derived from an EMBL/GenBank/DDBJ whole genome shotgun (WGS) entry which is preliminary data.</text>
</comment>
<proteinExistence type="predicted"/>
<name>A0A9D3AZ23_9FIRM</name>
<organism evidence="7 8">
    <name type="scientific">Sporotomaculum syntrophicum</name>
    <dbReference type="NCBI Taxonomy" id="182264"/>
    <lineage>
        <taxon>Bacteria</taxon>
        <taxon>Bacillati</taxon>
        <taxon>Bacillota</taxon>
        <taxon>Clostridia</taxon>
        <taxon>Eubacteriales</taxon>
        <taxon>Desulfallaceae</taxon>
        <taxon>Sporotomaculum</taxon>
    </lineage>
</organism>
<protein>
    <submittedName>
        <fullName evidence="7">Inner membrane protein YghQ</fullName>
    </submittedName>
</protein>
<feature type="transmembrane region" description="Helical" evidence="6">
    <location>
        <begin position="42"/>
        <end position="65"/>
    </location>
</feature>
<dbReference type="AlphaFoldDB" id="A0A9D3AZ23"/>
<feature type="transmembrane region" description="Helical" evidence="6">
    <location>
        <begin position="108"/>
        <end position="129"/>
    </location>
</feature>
<accession>A0A9D3AZ23</accession>
<keyword evidence="4 6" id="KW-1133">Transmembrane helix</keyword>
<feature type="transmembrane region" description="Helical" evidence="6">
    <location>
        <begin position="326"/>
        <end position="350"/>
    </location>
</feature>
<dbReference type="Pfam" id="PF01943">
    <property type="entry name" value="Polysacc_synt"/>
    <property type="match status" value="1"/>
</dbReference>
<reference evidence="7" key="1">
    <citation type="submission" date="2016-02" db="EMBL/GenBank/DDBJ databases">
        <title>Draft Genome Sequence of Sporotomaculum syntrophicum Strain FB, a Syntrophic Benzoate Degrader.</title>
        <authorList>
            <person name="Nobu M.K."/>
            <person name="Narihiro T."/>
            <person name="Qiu Y.-L."/>
            <person name="Ohashi A."/>
            <person name="Liu W.-T."/>
            <person name="Yuji S."/>
        </authorList>
    </citation>
    <scope>NUCLEOTIDE SEQUENCE</scope>
    <source>
        <strain evidence="7">FB</strain>
    </source>
</reference>
<dbReference type="RefSeq" id="WP_161821231.1">
    <property type="nucleotide sequence ID" value="NZ_LSRS01000002.1"/>
</dbReference>
<keyword evidence="2" id="KW-1003">Cell membrane</keyword>
<dbReference type="GO" id="GO:0005886">
    <property type="term" value="C:plasma membrane"/>
    <property type="evidence" value="ECO:0007669"/>
    <property type="project" value="UniProtKB-SubCell"/>
</dbReference>
<dbReference type="OrthoDB" id="1950362at2"/>
<gene>
    <name evidence="7" type="primary">yghQ</name>
    <name evidence="7" type="ORF">SPSYN_00834</name>
</gene>
<feature type="transmembrane region" description="Helical" evidence="6">
    <location>
        <begin position="135"/>
        <end position="156"/>
    </location>
</feature>
<feature type="transmembrane region" description="Helical" evidence="6">
    <location>
        <begin position="199"/>
        <end position="223"/>
    </location>
</feature>
<dbReference type="EMBL" id="LSRS01000002">
    <property type="protein sequence ID" value="KAF1086096.1"/>
    <property type="molecule type" value="Genomic_DNA"/>
</dbReference>
<evidence type="ECO:0000256" key="1">
    <source>
        <dbReference type="ARBA" id="ARBA00004651"/>
    </source>
</evidence>
<keyword evidence="5 6" id="KW-0472">Membrane</keyword>
<feature type="transmembrane region" description="Helical" evidence="6">
    <location>
        <begin position="392"/>
        <end position="419"/>
    </location>
</feature>
<dbReference type="InterPro" id="IPR050833">
    <property type="entry name" value="Poly_Biosynth_Transport"/>
</dbReference>
<keyword evidence="3 6" id="KW-0812">Transmembrane</keyword>
<feature type="transmembrane region" description="Helical" evidence="6">
    <location>
        <begin position="362"/>
        <end position="385"/>
    </location>
</feature>
<dbReference type="Proteomes" id="UP000798488">
    <property type="component" value="Unassembled WGS sequence"/>
</dbReference>
<evidence type="ECO:0000256" key="3">
    <source>
        <dbReference type="ARBA" id="ARBA00022692"/>
    </source>
</evidence>